<evidence type="ECO:0000256" key="2">
    <source>
        <dbReference type="SAM" id="SignalP"/>
    </source>
</evidence>
<feature type="signal peptide" evidence="2">
    <location>
        <begin position="1"/>
        <end position="19"/>
    </location>
</feature>
<accession>A0A9N8HLG5</accession>
<evidence type="ECO:0000313" key="4">
    <source>
        <dbReference type="Proteomes" id="UP001153069"/>
    </source>
</evidence>
<gene>
    <name evidence="3" type="ORF">SEMRO_808_G205440.1</name>
</gene>
<keyword evidence="2" id="KW-0732">Signal</keyword>
<sequence>MIASLLTTLALVLAPAATAFVSDSGLRSCGSTARLASPYPDPQALERSPASDYGESAAGDDVTIAPWKDVRQWPDNRPPAPLMSVAPKGSVPQGSIKPTSEIQAVATPVASKVPAGFKDIGIAEGQKFEFKGLPEPLRKQRLPKSVGGHFRPQLVMKSPSEGWIGGSDTGISHYPGDEAVGHMEPFMTTLKEGVTDYLGH</sequence>
<keyword evidence="4" id="KW-1185">Reference proteome</keyword>
<proteinExistence type="predicted"/>
<evidence type="ECO:0000256" key="1">
    <source>
        <dbReference type="SAM" id="MobiDB-lite"/>
    </source>
</evidence>
<comment type="caution">
    <text evidence="3">The sequence shown here is derived from an EMBL/GenBank/DDBJ whole genome shotgun (WGS) entry which is preliminary data.</text>
</comment>
<organism evidence="3 4">
    <name type="scientific">Seminavis robusta</name>
    <dbReference type="NCBI Taxonomy" id="568900"/>
    <lineage>
        <taxon>Eukaryota</taxon>
        <taxon>Sar</taxon>
        <taxon>Stramenopiles</taxon>
        <taxon>Ochrophyta</taxon>
        <taxon>Bacillariophyta</taxon>
        <taxon>Bacillariophyceae</taxon>
        <taxon>Bacillariophycidae</taxon>
        <taxon>Naviculales</taxon>
        <taxon>Naviculaceae</taxon>
        <taxon>Seminavis</taxon>
    </lineage>
</organism>
<name>A0A9N8HLG5_9STRA</name>
<dbReference type="Proteomes" id="UP001153069">
    <property type="component" value="Unassembled WGS sequence"/>
</dbReference>
<protein>
    <submittedName>
        <fullName evidence="3">Uncharacterized protein</fullName>
    </submittedName>
</protein>
<reference evidence="3" key="1">
    <citation type="submission" date="2020-06" db="EMBL/GenBank/DDBJ databases">
        <authorList>
            <consortium name="Plant Systems Biology data submission"/>
        </authorList>
    </citation>
    <scope>NUCLEOTIDE SEQUENCE</scope>
    <source>
        <strain evidence="3">D6</strain>
    </source>
</reference>
<feature type="chain" id="PRO_5040287820" evidence="2">
    <location>
        <begin position="20"/>
        <end position="200"/>
    </location>
</feature>
<dbReference type="EMBL" id="CAICTM010000807">
    <property type="protein sequence ID" value="CAB9516805.1"/>
    <property type="molecule type" value="Genomic_DNA"/>
</dbReference>
<evidence type="ECO:0000313" key="3">
    <source>
        <dbReference type="EMBL" id="CAB9516805.1"/>
    </source>
</evidence>
<feature type="region of interest" description="Disordered" evidence="1">
    <location>
        <begin position="71"/>
        <end position="95"/>
    </location>
</feature>
<dbReference type="AlphaFoldDB" id="A0A9N8HLG5"/>
<feature type="region of interest" description="Disordered" evidence="1">
    <location>
        <begin position="35"/>
        <end position="58"/>
    </location>
</feature>